<dbReference type="PRINTS" id="PR00411">
    <property type="entry name" value="PNDRDTASEI"/>
</dbReference>
<dbReference type="Gene3D" id="3.50.50.60">
    <property type="entry name" value="FAD/NAD(P)-binding domain"/>
    <property type="match status" value="2"/>
</dbReference>
<name>A0A0R1F018_9LACO</name>
<dbReference type="AlphaFoldDB" id="A0A0R1F018"/>
<feature type="domain" description="Pyridine nucleotide-disulphide oxidoreductase dimerisation" evidence="8">
    <location>
        <begin position="347"/>
        <end position="429"/>
    </location>
</feature>
<dbReference type="PRINTS" id="PR00368">
    <property type="entry name" value="FADPNR"/>
</dbReference>
<dbReference type="eggNOG" id="COG0446">
    <property type="taxonomic scope" value="Bacteria"/>
</dbReference>
<gene>
    <name evidence="10" type="ORF">FD22_GL001821</name>
</gene>
<dbReference type="Pfam" id="PF02852">
    <property type="entry name" value="Pyr_redox_dim"/>
    <property type="match status" value="1"/>
</dbReference>
<reference evidence="10 11" key="1">
    <citation type="journal article" date="2015" name="Genome Announc.">
        <title>Expanding the biotechnology potential of lactobacilli through comparative genomics of 213 strains and associated genera.</title>
        <authorList>
            <person name="Sun Z."/>
            <person name="Harris H.M."/>
            <person name="McCann A."/>
            <person name="Guo C."/>
            <person name="Argimon S."/>
            <person name="Zhang W."/>
            <person name="Yang X."/>
            <person name="Jeffery I.B."/>
            <person name="Cooney J.C."/>
            <person name="Kagawa T.F."/>
            <person name="Liu W."/>
            <person name="Song Y."/>
            <person name="Salvetti E."/>
            <person name="Wrobel A."/>
            <person name="Rasinkangas P."/>
            <person name="Parkhill J."/>
            <person name="Rea M.C."/>
            <person name="O'Sullivan O."/>
            <person name="Ritari J."/>
            <person name="Douillard F.P."/>
            <person name="Paul Ross R."/>
            <person name="Yang R."/>
            <person name="Briner A.E."/>
            <person name="Felis G.E."/>
            <person name="de Vos W.M."/>
            <person name="Barrangou R."/>
            <person name="Klaenhammer T.R."/>
            <person name="Caufield P.W."/>
            <person name="Cui Y."/>
            <person name="Zhang H."/>
            <person name="O'Toole P.W."/>
        </authorList>
    </citation>
    <scope>NUCLEOTIDE SEQUENCE [LARGE SCALE GENOMIC DNA]</scope>
    <source>
        <strain evidence="10 11">DSM 20001</strain>
    </source>
</reference>
<dbReference type="PATRIC" id="fig|913848.6.peg.1864"/>
<dbReference type="InterPro" id="IPR023753">
    <property type="entry name" value="FAD/NAD-binding_dom"/>
</dbReference>
<dbReference type="PANTHER" id="PTHR43429:SF1">
    <property type="entry name" value="NAD(P)H SULFUR OXIDOREDUCTASE (COA-DEPENDENT)"/>
    <property type="match status" value="1"/>
</dbReference>
<keyword evidence="3" id="KW-0285">Flavoprotein</keyword>
<evidence type="ECO:0000256" key="6">
    <source>
        <dbReference type="ARBA" id="ARBA00023097"/>
    </source>
</evidence>
<dbReference type="Proteomes" id="UP000051181">
    <property type="component" value="Unassembled WGS sequence"/>
</dbReference>
<evidence type="ECO:0000256" key="1">
    <source>
        <dbReference type="ARBA" id="ARBA00001974"/>
    </source>
</evidence>
<dbReference type="Pfam" id="PF07992">
    <property type="entry name" value="Pyr_redox_2"/>
    <property type="match status" value="1"/>
</dbReference>
<dbReference type="InterPro" id="IPR016156">
    <property type="entry name" value="FAD/NAD-linked_Rdtase_dimer_sf"/>
</dbReference>
<dbReference type="Gene3D" id="3.30.390.30">
    <property type="match status" value="1"/>
</dbReference>
<accession>A0A0R1F018</accession>
<evidence type="ECO:0000256" key="2">
    <source>
        <dbReference type="ARBA" id="ARBA00009130"/>
    </source>
</evidence>
<evidence type="ECO:0000259" key="8">
    <source>
        <dbReference type="Pfam" id="PF02852"/>
    </source>
</evidence>
<evidence type="ECO:0000259" key="9">
    <source>
        <dbReference type="Pfam" id="PF07992"/>
    </source>
</evidence>
<evidence type="ECO:0000256" key="4">
    <source>
        <dbReference type="ARBA" id="ARBA00022827"/>
    </source>
</evidence>
<evidence type="ECO:0000256" key="5">
    <source>
        <dbReference type="ARBA" id="ARBA00023002"/>
    </source>
</evidence>
<comment type="similarity">
    <text evidence="2">Belongs to the class-III pyridine nucleotide-disulfide oxidoreductase family.</text>
</comment>
<comment type="caution">
    <text evidence="10">The sequence shown here is derived from an EMBL/GenBank/DDBJ whole genome shotgun (WGS) entry which is preliminary data.</text>
</comment>
<evidence type="ECO:0000313" key="10">
    <source>
        <dbReference type="EMBL" id="KRK15273.1"/>
    </source>
</evidence>
<evidence type="ECO:0000256" key="7">
    <source>
        <dbReference type="ARBA" id="ARBA00023284"/>
    </source>
</evidence>
<dbReference type="InterPro" id="IPR004099">
    <property type="entry name" value="Pyr_nucl-diS_OxRdtase_dimer"/>
</dbReference>
<dbReference type="InterPro" id="IPR036188">
    <property type="entry name" value="FAD/NAD-bd_sf"/>
</dbReference>
<keyword evidence="6" id="KW-0558">Oxidation</keyword>
<evidence type="ECO:0000256" key="3">
    <source>
        <dbReference type="ARBA" id="ARBA00022630"/>
    </source>
</evidence>
<sequence>MVLFGRVGKGRLLMKVIIIGCTHAGTSVAQQILKTHPETAVTIYERNNNISFLSCGISLYLGGTVKALEDMFYATPQDLKDLGAQVHTQHDVYKIDVAKKQVLVEDLLSGRKFVDQYDKLVITTGSVPVVPPIQGVSLPNILICKDYADATKIAATARVKKHIAIIGGGYIGVELAESYSNTDHQVTLINGLHPLLSHYVDTDFSEKVAADLAAHGVKLKLNETALKFDSDEQHVYIQTDQAEHQADLAVICVGFRPQTDLLVGQIKLNQDGSIHVDRYMRTSDPNIYAAGDAVAVHFNPTQEDAYTPLATNAVRQGLLVGMNIFQPTLPDIGTQATSALHLYGKTLASTGLTLARAQSHGFTAAVASLTDNYRPEFMPSTTPIDMRLVYDRATHKILGGQLYSEYDVAQSANLLSVCIQNENTIEQLAFVDMLFSPYYDRPFNYLNQLGLAAMAQESAVKP</sequence>
<dbReference type="EMBL" id="AZCN01000052">
    <property type="protein sequence ID" value="KRK15273.1"/>
    <property type="molecule type" value="Genomic_DNA"/>
</dbReference>
<dbReference type="SUPFAM" id="SSF51905">
    <property type="entry name" value="FAD/NAD(P)-binding domain"/>
    <property type="match status" value="1"/>
</dbReference>
<comment type="cofactor">
    <cofactor evidence="1">
        <name>FAD</name>
        <dbReference type="ChEBI" id="CHEBI:57692"/>
    </cofactor>
</comment>
<dbReference type="GO" id="GO:0016491">
    <property type="term" value="F:oxidoreductase activity"/>
    <property type="evidence" value="ECO:0007669"/>
    <property type="project" value="UniProtKB-KW"/>
</dbReference>
<proteinExistence type="inferred from homology"/>
<dbReference type="InterPro" id="IPR050260">
    <property type="entry name" value="FAD-bd_OxRdtase"/>
</dbReference>
<evidence type="ECO:0000313" key="11">
    <source>
        <dbReference type="Proteomes" id="UP000051181"/>
    </source>
</evidence>
<organism evidence="10 11">
    <name type="scientific">Loigolactobacillus coryniformis subsp. coryniformis KCTC 3167 = DSM 20001</name>
    <dbReference type="NCBI Taxonomy" id="913848"/>
    <lineage>
        <taxon>Bacteria</taxon>
        <taxon>Bacillati</taxon>
        <taxon>Bacillota</taxon>
        <taxon>Bacilli</taxon>
        <taxon>Lactobacillales</taxon>
        <taxon>Lactobacillaceae</taxon>
        <taxon>Loigolactobacillus</taxon>
    </lineage>
</organism>
<keyword evidence="4" id="KW-0274">FAD</keyword>
<dbReference type="SUPFAM" id="SSF55424">
    <property type="entry name" value="FAD/NAD-linked reductases, dimerisation (C-terminal) domain"/>
    <property type="match status" value="1"/>
</dbReference>
<feature type="domain" description="FAD/NAD(P)-binding" evidence="9">
    <location>
        <begin position="14"/>
        <end position="317"/>
    </location>
</feature>
<protein>
    <submittedName>
        <fullName evidence="10">NADH oxidase</fullName>
    </submittedName>
</protein>
<keyword evidence="7" id="KW-0676">Redox-active center</keyword>
<keyword evidence="5" id="KW-0560">Oxidoreductase</keyword>
<dbReference type="PANTHER" id="PTHR43429">
    <property type="entry name" value="PYRIDINE NUCLEOTIDE-DISULFIDE OXIDOREDUCTASE DOMAIN-CONTAINING"/>
    <property type="match status" value="1"/>
</dbReference>